<organism evidence="4 5">
    <name type="scientific">Caenorhabditis briggsae</name>
    <dbReference type="NCBI Taxonomy" id="6238"/>
    <lineage>
        <taxon>Eukaryota</taxon>
        <taxon>Metazoa</taxon>
        <taxon>Ecdysozoa</taxon>
        <taxon>Nematoda</taxon>
        <taxon>Chromadorea</taxon>
        <taxon>Rhabditida</taxon>
        <taxon>Rhabditina</taxon>
        <taxon>Rhabditomorpha</taxon>
        <taxon>Rhabditoidea</taxon>
        <taxon>Rhabditidae</taxon>
        <taxon>Peloderinae</taxon>
        <taxon>Caenorhabditis</taxon>
    </lineage>
</organism>
<dbReference type="InterPro" id="IPR003595">
    <property type="entry name" value="Tyr_Pase_cat"/>
</dbReference>
<dbReference type="InterPro" id="IPR029021">
    <property type="entry name" value="Prot-tyrosine_phosphatase-like"/>
</dbReference>
<dbReference type="SMART" id="SM00404">
    <property type="entry name" value="PTPc_motif"/>
    <property type="match status" value="1"/>
</dbReference>
<evidence type="ECO:0000313" key="4">
    <source>
        <dbReference type="EMBL" id="UMM22481.1"/>
    </source>
</evidence>
<dbReference type="CDD" id="cd00047">
    <property type="entry name" value="PTPc"/>
    <property type="match status" value="1"/>
</dbReference>
<dbReference type="EMBL" id="CP092622">
    <property type="protein sequence ID" value="UMM22481.1"/>
    <property type="molecule type" value="Genomic_DNA"/>
</dbReference>
<feature type="region of interest" description="Disordered" evidence="1">
    <location>
        <begin position="1"/>
        <end position="70"/>
    </location>
</feature>
<proteinExistence type="predicted"/>
<accession>A0AAE9JB94</accession>
<dbReference type="GO" id="GO:0004725">
    <property type="term" value="F:protein tyrosine phosphatase activity"/>
    <property type="evidence" value="ECO:0007669"/>
    <property type="project" value="InterPro"/>
</dbReference>
<evidence type="ECO:0000259" key="2">
    <source>
        <dbReference type="PROSITE" id="PS50055"/>
    </source>
</evidence>
<name>A0AAE9JB94_CAEBR</name>
<dbReference type="InterPro" id="IPR052782">
    <property type="entry name" value="Oocyte-zygote_transition_reg"/>
</dbReference>
<reference evidence="4 5" key="1">
    <citation type="submission" date="2022-04" db="EMBL/GenBank/DDBJ databases">
        <title>Chromosome-level reference genomes for two strains of Caenorhabditis briggsae: an improved platform for comparative genomics.</title>
        <authorList>
            <person name="Stevens L."/>
            <person name="Andersen E."/>
        </authorList>
    </citation>
    <scope>NUCLEOTIDE SEQUENCE [LARGE SCALE GENOMIC DNA]</scope>
    <source>
        <strain evidence="4">VX34</strain>
        <tissue evidence="4">Whole-organism</tissue>
    </source>
</reference>
<dbReference type="PROSITE" id="PS00383">
    <property type="entry name" value="TYR_PHOSPHATASE_1"/>
    <property type="match status" value="1"/>
</dbReference>
<dbReference type="InterPro" id="IPR000242">
    <property type="entry name" value="PTP_cat"/>
</dbReference>
<feature type="domain" description="Tyrosine-protein phosphatase" evidence="2">
    <location>
        <begin position="90"/>
        <end position="355"/>
    </location>
</feature>
<dbReference type="PROSITE" id="PS50056">
    <property type="entry name" value="TYR_PHOSPHATASE_2"/>
    <property type="match status" value="1"/>
</dbReference>
<dbReference type="AlphaFoldDB" id="A0AAE9JB94"/>
<feature type="domain" description="Tyrosine specific protein phosphatases" evidence="3">
    <location>
        <begin position="281"/>
        <end position="309"/>
    </location>
</feature>
<keyword evidence="5" id="KW-1185">Reference proteome</keyword>
<dbReference type="SMART" id="SM00194">
    <property type="entry name" value="PTPc"/>
    <property type="match status" value="1"/>
</dbReference>
<dbReference type="PANTHER" id="PTHR46163:SF20">
    <property type="entry name" value="PROTEIN-TYROSINE PHOSPHATASE"/>
    <property type="match status" value="1"/>
</dbReference>
<dbReference type="InterPro" id="IPR000387">
    <property type="entry name" value="Tyr_Pase_dom"/>
</dbReference>
<dbReference type="InterPro" id="IPR016130">
    <property type="entry name" value="Tyr_Pase_AS"/>
</dbReference>
<dbReference type="PRINTS" id="PR00700">
    <property type="entry name" value="PRTYPHPHTASE"/>
</dbReference>
<sequence>MQSVEEEAPRAQAGMVLGIKKGKKGTAATEAPPLAKKKGADGSRRIKKEKKKVEEADPTNKTNMTPAPPQAHPIVQEWVLRALDFGVEKLREEFRGLAKYVRSDMTQNVFNSNHSTDINITKNRYQDVPCQDQCIVKLEPPSPSTYIHANYVGCPMYPEKRFICCQGPLDHTCEDFWWMVIQNKVEQIVMLCKTVETGKLKCAQYWPGAQGEKKEFKSGVVVENMSGTKPMERDGEIQVTMLNVSSGGQTMSVRHLHWTDWPDRGVPPCKLTSLKLLSAVRGSRVPIVVHCSAGIGRTGTIVAIEYILEKIAENKQCPPMPDLYLYIHRVMLNYFLDKYKEKYASLLTPENVAKYEKFVKDYNTAVGQ</sequence>
<protein>
    <submittedName>
        <fullName evidence="4">Uncharacterized protein</fullName>
    </submittedName>
</protein>
<dbReference type="PANTHER" id="PTHR46163">
    <property type="entry name" value="TYROSINE-PROTEIN PHOSPHATASE-RELATED"/>
    <property type="match status" value="1"/>
</dbReference>
<dbReference type="Gene3D" id="3.90.190.10">
    <property type="entry name" value="Protein tyrosine phosphatase superfamily"/>
    <property type="match status" value="1"/>
</dbReference>
<dbReference type="Pfam" id="PF00102">
    <property type="entry name" value="Y_phosphatase"/>
    <property type="match status" value="1"/>
</dbReference>
<dbReference type="PROSITE" id="PS50055">
    <property type="entry name" value="TYR_PHOSPHATASE_PTP"/>
    <property type="match status" value="1"/>
</dbReference>
<evidence type="ECO:0000313" key="5">
    <source>
        <dbReference type="Proteomes" id="UP000829354"/>
    </source>
</evidence>
<dbReference type="Proteomes" id="UP000829354">
    <property type="component" value="Chromosome III"/>
</dbReference>
<evidence type="ECO:0000256" key="1">
    <source>
        <dbReference type="SAM" id="MobiDB-lite"/>
    </source>
</evidence>
<gene>
    <name evidence="4" type="ORF">L5515_003674</name>
</gene>
<dbReference type="SUPFAM" id="SSF52799">
    <property type="entry name" value="(Phosphotyrosine protein) phosphatases II"/>
    <property type="match status" value="1"/>
</dbReference>
<evidence type="ECO:0000259" key="3">
    <source>
        <dbReference type="PROSITE" id="PS50056"/>
    </source>
</evidence>